<evidence type="ECO:0000313" key="2">
    <source>
        <dbReference type="EMBL" id="RFA11296.1"/>
    </source>
</evidence>
<gene>
    <name evidence="2" type="ORF">B7R54_14260</name>
</gene>
<dbReference type="Proteomes" id="UP000256486">
    <property type="component" value="Unassembled WGS sequence"/>
</dbReference>
<protein>
    <recommendedName>
        <fullName evidence="1">Luciferase domain-containing protein</fullName>
    </recommendedName>
</protein>
<reference evidence="2 3" key="1">
    <citation type="submission" date="2017-04" db="EMBL/GenBank/DDBJ databases">
        <title>Comparative genome analysis of Subtercola boreus.</title>
        <authorList>
            <person name="Cho Y.-J."/>
            <person name="Cho A."/>
            <person name="Kim O.-S."/>
            <person name="Lee J.-I."/>
        </authorList>
    </citation>
    <scope>NUCLEOTIDE SEQUENCE [LARGE SCALE GENOMIC DNA]</scope>
    <source>
        <strain evidence="2 3">K300</strain>
    </source>
</reference>
<feature type="domain" description="Luciferase" evidence="1">
    <location>
        <begin position="44"/>
        <end position="105"/>
    </location>
</feature>
<organism evidence="2 3">
    <name type="scientific">Subtercola boreus</name>
    <dbReference type="NCBI Taxonomy" id="120213"/>
    <lineage>
        <taxon>Bacteria</taxon>
        <taxon>Bacillati</taxon>
        <taxon>Actinomycetota</taxon>
        <taxon>Actinomycetes</taxon>
        <taxon>Micrococcales</taxon>
        <taxon>Microbacteriaceae</taxon>
        <taxon>Subtercola</taxon>
    </lineage>
</organism>
<dbReference type="InterPro" id="IPR040841">
    <property type="entry name" value="Luciferase_dom"/>
</dbReference>
<dbReference type="EMBL" id="NBWZ01000001">
    <property type="protein sequence ID" value="RFA11296.1"/>
    <property type="molecule type" value="Genomic_DNA"/>
</dbReference>
<dbReference type="AlphaFoldDB" id="A0A3E0VN26"/>
<proteinExistence type="predicted"/>
<comment type="caution">
    <text evidence="2">The sequence shown here is derived from an EMBL/GenBank/DDBJ whole genome shotgun (WGS) entry which is preliminary data.</text>
</comment>
<accession>A0A3E0VN26</accession>
<dbReference type="OrthoDB" id="822427at2"/>
<dbReference type="Pfam" id="PF17648">
    <property type="entry name" value="Luciferase"/>
    <property type="match status" value="1"/>
</dbReference>
<name>A0A3E0VN26_9MICO</name>
<keyword evidence="3" id="KW-1185">Reference proteome</keyword>
<sequence length="120" mass="12992">MFALPGAEEGHSQVSPPTSRAVFLADRHSEIAPERSLAPGRRLEPVHLHGVQDTSIHLVLPAARGRELTDAGWAEPHQYEDFGTEFMVYGPRDEAELEIVVAIVAERLAFARGQAASGAP</sequence>
<evidence type="ECO:0000259" key="1">
    <source>
        <dbReference type="Pfam" id="PF17648"/>
    </source>
</evidence>
<evidence type="ECO:0000313" key="3">
    <source>
        <dbReference type="Proteomes" id="UP000256486"/>
    </source>
</evidence>